<comment type="caution">
    <text evidence="2">The sequence shown here is derived from an EMBL/GenBank/DDBJ whole genome shotgun (WGS) entry which is preliminary data.</text>
</comment>
<keyword evidence="1" id="KW-0472">Membrane</keyword>
<gene>
    <name evidence="2" type="ORF">CEPIT_LOCUS33222</name>
</gene>
<protein>
    <submittedName>
        <fullName evidence="2">Uncharacterized protein</fullName>
    </submittedName>
</protein>
<name>A0AAV0FEF2_9ASTE</name>
<keyword evidence="1" id="KW-1133">Transmembrane helix</keyword>
<organism evidence="2 3">
    <name type="scientific">Cuscuta epithymum</name>
    <dbReference type="NCBI Taxonomy" id="186058"/>
    <lineage>
        <taxon>Eukaryota</taxon>
        <taxon>Viridiplantae</taxon>
        <taxon>Streptophyta</taxon>
        <taxon>Embryophyta</taxon>
        <taxon>Tracheophyta</taxon>
        <taxon>Spermatophyta</taxon>
        <taxon>Magnoliopsida</taxon>
        <taxon>eudicotyledons</taxon>
        <taxon>Gunneridae</taxon>
        <taxon>Pentapetalae</taxon>
        <taxon>asterids</taxon>
        <taxon>lamiids</taxon>
        <taxon>Solanales</taxon>
        <taxon>Convolvulaceae</taxon>
        <taxon>Cuscuteae</taxon>
        <taxon>Cuscuta</taxon>
        <taxon>Cuscuta subgen. Cuscuta</taxon>
    </lineage>
</organism>
<evidence type="ECO:0000313" key="3">
    <source>
        <dbReference type="Proteomes" id="UP001152523"/>
    </source>
</evidence>
<dbReference type="EMBL" id="CAMAPF010000978">
    <property type="protein sequence ID" value="CAH9133796.1"/>
    <property type="molecule type" value="Genomic_DNA"/>
</dbReference>
<keyword evidence="1" id="KW-0812">Transmembrane</keyword>
<keyword evidence="3" id="KW-1185">Reference proteome</keyword>
<dbReference type="Proteomes" id="UP001152523">
    <property type="component" value="Unassembled WGS sequence"/>
</dbReference>
<evidence type="ECO:0000313" key="2">
    <source>
        <dbReference type="EMBL" id="CAH9133796.1"/>
    </source>
</evidence>
<accession>A0AAV0FEF2</accession>
<proteinExistence type="predicted"/>
<sequence length="109" mass="11902">MVYARSITSLRRQYIYKLKRWLIIYYSKLFALMCTLYFASLRGSANGVGLGRAMASAVGSGGSRVCLRVTCQSAASSLVGVCCNSYYLQVIVVGYTGGDDSLGHRGHWV</sequence>
<evidence type="ECO:0000256" key="1">
    <source>
        <dbReference type="SAM" id="Phobius"/>
    </source>
</evidence>
<dbReference type="AlphaFoldDB" id="A0AAV0FEF2"/>
<feature type="transmembrane region" description="Helical" evidence="1">
    <location>
        <begin position="21"/>
        <end position="39"/>
    </location>
</feature>
<reference evidence="2" key="1">
    <citation type="submission" date="2022-07" db="EMBL/GenBank/DDBJ databases">
        <authorList>
            <person name="Macas J."/>
            <person name="Novak P."/>
            <person name="Neumann P."/>
        </authorList>
    </citation>
    <scope>NUCLEOTIDE SEQUENCE</scope>
</reference>